<dbReference type="EMBL" id="LNQE01001502">
    <property type="protein sequence ID" value="KUG16375.1"/>
    <property type="molecule type" value="Genomic_DNA"/>
</dbReference>
<protein>
    <recommendedName>
        <fullName evidence="1">DUF58 domain-containing protein</fullName>
    </recommendedName>
</protein>
<dbReference type="InterPro" id="IPR002881">
    <property type="entry name" value="DUF58"/>
</dbReference>
<comment type="caution">
    <text evidence="2">The sequence shown here is derived from an EMBL/GenBank/DDBJ whole genome shotgun (WGS) entry which is preliminary data.</text>
</comment>
<proteinExistence type="predicted"/>
<dbReference type="PANTHER" id="PTHR33608:SF6">
    <property type="entry name" value="BLL2464 PROTEIN"/>
    <property type="match status" value="1"/>
</dbReference>
<dbReference type="AlphaFoldDB" id="A0A0W8F681"/>
<dbReference type="SUPFAM" id="SSF53300">
    <property type="entry name" value="vWA-like"/>
    <property type="match status" value="1"/>
</dbReference>
<dbReference type="PANTHER" id="PTHR33608">
    <property type="entry name" value="BLL2464 PROTEIN"/>
    <property type="match status" value="1"/>
</dbReference>
<accession>A0A0W8F681</accession>
<feature type="domain" description="DUF58" evidence="1">
    <location>
        <begin position="42"/>
        <end position="247"/>
    </location>
</feature>
<gene>
    <name evidence="2" type="ORF">ASZ90_013952</name>
</gene>
<dbReference type="Pfam" id="PF01882">
    <property type="entry name" value="DUF58"/>
    <property type="match status" value="1"/>
</dbReference>
<reference evidence="2" key="1">
    <citation type="journal article" date="2015" name="Proc. Natl. Acad. Sci. U.S.A.">
        <title>Networks of energetic and metabolic interactions define dynamics in microbial communities.</title>
        <authorList>
            <person name="Embree M."/>
            <person name="Liu J.K."/>
            <person name="Al-Bassam M.M."/>
            <person name="Zengler K."/>
        </authorList>
    </citation>
    <scope>NUCLEOTIDE SEQUENCE</scope>
</reference>
<sequence>MDTDFFKELERFTLLVRKRVSTAYSGGRKSMRFGHGISPVGYREYRKGDDFKLVDWKVYGRTEKLFIREHEEERSLVVHILLDSSASMGYAGKYAYSSRLAAGFAYLATMENEKYTLSRFCHRFYPGEPKRGRRNLISSIAMLDDTLPRGRTNLKLVSELFASQIKTTSLVVLISDLLEDTEDVITSIFRLSGHELVVIQVLSPDEMGMGFGGDVKFVDMESGLSVITRVTEGERADYQTRLAEHNEKIREACDQVGANYFLFQTDRPIFDAFSEMLTRAVVWKT</sequence>
<organism evidence="2">
    <name type="scientific">hydrocarbon metagenome</name>
    <dbReference type="NCBI Taxonomy" id="938273"/>
    <lineage>
        <taxon>unclassified sequences</taxon>
        <taxon>metagenomes</taxon>
        <taxon>ecological metagenomes</taxon>
    </lineage>
</organism>
<name>A0A0W8F681_9ZZZZ</name>
<evidence type="ECO:0000259" key="1">
    <source>
        <dbReference type="Pfam" id="PF01882"/>
    </source>
</evidence>
<dbReference type="InterPro" id="IPR036465">
    <property type="entry name" value="vWFA_dom_sf"/>
</dbReference>
<evidence type="ECO:0000313" key="2">
    <source>
        <dbReference type="EMBL" id="KUG16375.1"/>
    </source>
</evidence>